<dbReference type="GeneID" id="37024638"/>
<evidence type="ECO:0000313" key="6">
    <source>
        <dbReference type="Proteomes" id="UP000245771"/>
    </source>
</evidence>
<feature type="region of interest" description="Disordered" evidence="3">
    <location>
        <begin position="1"/>
        <end position="25"/>
    </location>
</feature>
<evidence type="ECO:0000313" key="5">
    <source>
        <dbReference type="EMBL" id="PWN32702.1"/>
    </source>
</evidence>
<dbReference type="PANTHER" id="PTHR31001:SF90">
    <property type="entry name" value="CENTROMERE DNA-BINDING PROTEIN COMPLEX CBF3 SUBUNIT B"/>
    <property type="match status" value="1"/>
</dbReference>
<name>A0A316V5G4_9BASI</name>
<evidence type="ECO:0000256" key="1">
    <source>
        <dbReference type="ARBA" id="ARBA00004123"/>
    </source>
</evidence>
<accession>A0A316V5G4</accession>
<gene>
    <name evidence="5" type="ORF">FA14DRAFT_76978</name>
</gene>
<dbReference type="Proteomes" id="UP000245771">
    <property type="component" value="Unassembled WGS sequence"/>
</dbReference>
<dbReference type="GO" id="GO:0000981">
    <property type="term" value="F:DNA-binding transcription factor activity, RNA polymerase II-specific"/>
    <property type="evidence" value="ECO:0007669"/>
    <property type="project" value="InterPro"/>
</dbReference>
<feature type="region of interest" description="Disordered" evidence="3">
    <location>
        <begin position="787"/>
        <end position="811"/>
    </location>
</feature>
<sequence>MVFSSPTSRRPSGYDEENKKKRNRKALSCIQCKTRKIKCDRGEPQCQSCITRGIRGECKYGSLPEERESSKSSRKNSQTLHRHKRRSVSSTDRNGSPDVDHIVNAVLKRLKRRRSSITSQSSSDSEQDESEDRENSTRKSSVTTNALTSSSPAKKSSNDLMEMLYYNVKIAPNAVARKVHFSAFGGFRAPNPFFPYVLDPNTLVNSSDLLTSLKRLPPRIAVERLVDVYLQDLEPARCLFNTQTLLQQMKEFWQDYDLLLIQANQLSPSEGNSQALQLRTSIVDKDDKTRNNLRTLPRQGFLAVLFRLLEAGGRVMSLDEKVRIGILPIGAEEEAAFQWYDTMGDASALHAKASQSDEIPTIWTLQLLKLNDFRTATMVRSSLEKHAKINGPLHLQQSNVVAMQICISLGLNRLGSGYDDAAEPVSTSQRVPETEVGSIFAEHIVAQSNSLPNKQQLLTSSMKFGSSIAIFEEGNIPNRELGRKIWSNVVSMDALFSGHINQHHYINNSVDRTAPPLALTDEDLFSPHLSLLASQCRPDGARINENVYSAYAVAFSKILRQMVEWENEKGAPLPYEDTLILDKRFFDLMEGLPPFLSINAPVSQNPDDAERRVMLQRGLLNDQSHFRLIHIHRAFLGKGFKDEKYRRSIFSCLKAAHGVLEARKVLEKAGCVFVRSVFLESHLIHASLVFQLVLLHELDRPHQDKQSSGRKNRANETEAGFGLIDIDKTIVILEECLELLNPSSELPSLREYVPGLKSFLKGAKERIRRQRGEHHDTSDAANILASMPTSSVPHNERQAPSTDPTYSNQSQYQQGWPLTNMNGSGQVIDAATNGDLDVPSLNVYDPSIWSLDALFPNYMDGGIDLIAALENELMFTGSGSR</sequence>
<feature type="compositionally biased region" description="Basic and acidic residues" evidence="3">
    <location>
        <begin position="62"/>
        <end position="71"/>
    </location>
</feature>
<dbReference type="PROSITE" id="PS50048">
    <property type="entry name" value="ZN2_CY6_FUNGAL_2"/>
    <property type="match status" value="1"/>
</dbReference>
<protein>
    <recommendedName>
        <fullName evidence="4">Zn(2)-C6 fungal-type domain-containing protein</fullName>
    </recommendedName>
</protein>
<dbReference type="GO" id="GO:0008270">
    <property type="term" value="F:zinc ion binding"/>
    <property type="evidence" value="ECO:0007669"/>
    <property type="project" value="InterPro"/>
</dbReference>
<dbReference type="PROSITE" id="PS00463">
    <property type="entry name" value="ZN2_CY6_FUNGAL_1"/>
    <property type="match status" value="1"/>
</dbReference>
<dbReference type="InParanoid" id="A0A316V5G4"/>
<dbReference type="CDD" id="cd12148">
    <property type="entry name" value="fungal_TF_MHR"/>
    <property type="match status" value="1"/>
</dbReference>
<dbReference type="GO" id="GO:0005634">
    <property type="term" value="C:nucleus"/>
    <property type="evidence" value="ECO:0007669"/>
    <property type="project" value="UniProtKB-SubCell"/>
</dbReference>
<dbReference type="Pfam" id="PF00172">
    <property type="entry name" value="Zn_clus"/>
    <property type="match status" value="1"/>
</dbReference>
<feature type="compositionally biased region" description="Polar residues" evidence="3">
    <location>
        <begin position="1"/>
        <end position="10"/>
    </location>
</feature>
<keyword evidence="6" id="KW-1185">Reference proteome</keyword>
<keyword evidence="2" id="KW-0539">Nucleus</keyword>
<dbReference type="InterPro" id="IPR050613">
    <property type="entry name" value="Sec_Metabolite_Reg"/>
</dbReference>
<dbReference type="RefSeq" id="XP_025353004.1">
    <property type="nucleotide sequence ID" value="XM_025502857.1"/>
</dbReference>
<dbReference type="Gene3D" id="4.10.240.10">
    <property type="entry name" value="Zn(2)-C6 fungal-type DNA-binding domain"/>
    <property type="match status" value="1"/>
</dbReference>
<evidence type="ECO:0000256" key="2">
    <source>
        <dbReference type="ARBA" id="ARBA00023242"/>
    </source>
</evidence>
<feature type="domain" description="Zn(2)-C6 fungal-type" evidence="4">
    <location>
        <begin position="28"/>
        <end position="60"/>
    </location>
</feature>
<dbReference type="SMART" id="SM00066">
    <property type="entry name" value="GAL4"/>
    <property type="match status" value="1"/>
</dbReference>
<reference evidence="5 6" key="1">
    <citation type="journal article" date="2018" name="Mol. Biol. Evol.">
        <title>Broad Genomic Sampling Reveals a Smut Pathogenic Ancestry of the Fungal Clade Ustilaginomycotina.</title>
        <authorList>
            <person name="Kijpornyongpan T."/>
            <person name="Mondo S.J."/>
            <person name="Barry K."/>
            <person name="Sandor L."/>
            <person name="Lee J."/>
            <person name="Lipzen A."/>
            <person name="Pangilinan J."/>
            <person name="LaButti K."/>
            <person name="Hainaut M."/>
            <person name="Henrissat B."/>
            <person name="Grigoriev I.V."/>
            <person name="Spatafora J.W."/>
            <person name="Aime M.C."/>
        </authorList>
    </citation>
    <scope>NUCLEOTIDE SEQUENCE [LARGE SCALE GENOMIC DNA]</scope>
    <source>
        <strain evidence="5 6">MCA 3882</strain>
    </source>
</reference>
<dbReference type="InterPro" id="IPR001138">
    <property type="entry name" value="Zn2Cys6_DnaBD"/>
</dbReference>
<feature type="compositionally biased region" description="Polar residues" evidence="3">
    <location>
        <begin position="138"/>
        <end position="155"/>
    </location>
</feature>
<evidence type="ECO:0000256" key="3">
    <source>
        <dbReference type="SAM" id="MobiDB-lite"/>
    </source>
</evidence>
<dbReference type="SUPFAM" id="SSF57701">
    <property type="entry name" value="Zn2/Cys6 DNA-binding domain"/>
    <property type="match status" value="1"/>
</dbReference>
<dbReference type="OrthoDB" id="3362851at2759"/>
<dbReference type="PANTHER" id="PTHR31001">
    <property type="entry name" value="UNCHARACTERIZED TRANSCRIPTIONAL REGULATORY PROTEIN"/>
    <property type="match status" value="1"/>
</dbReference>
<dbReference type="InterPro" id="IPR036864">
    <property type="entry name" value="Zn2-C6_fun-type_DNA-bd_sf"/>
</dbReference>
<dbReference type="AlphaFoldDB" id="A0A316V5G4"/>
<evidence type="ECO:0000259" key="4">
    <source>
        <dbReference type="PROSITE" id="PS50048"/>
    </source>
</evidence>
<dbReference type="STRING" id="1280837.A0A316V5G4"/>
<comment type="subcellular location">
    <subcellularLocation>
        <location evidence="1">Nucleus</location>
    </subcellularLocation>
</comment>
<dbReference type="CDD" id="cd00067">
    <property type="entry name" value="GAL4"/>
    <property type="match status" value="1"/>
</dbReference>
<feature type="region of interest" description="Disordered" evidence="3">
    <location>
        <begin position="62"/>
        <end position="155"/>
    </location>
</feature>
<organism evidence="5 6">
    <name type="scientific">Meira miltonrushii</name>
    <dbReference type="NCBI Taxonomy" id="1280837"/>
    <lineage>
        <taxon>Eukaryota</taxon>
        <taxon>Fungi</taxon>
        <taxon>Dikarya</taxon>
        <taxon>Basidiomycota</taxon>
        <taxon>Ustilaginomycotina</taxon>
        <taxon>Exobasidiomycetes</taxon>
        <taxon>Exobasidiales</taxon>
        <taxon>Brachybasidiaceae</taxon>
        <taxon>Meira</taxon>
    </lineage>
</organism>
<proteinExistence type="predicted"/>
<dbReference type="EMBL" id="KZ819605">
    <property type="protein sequence ID" value="PWN32702.1"/>
    <property type="molecule type" value="Genomic_DNA"/>
</dbReference>